<sequence>MKRSTPWLVASSRILPLVRLTSIQFLSHLISHFSYSVQLGGPIRRYTTLSKPCTLTIHFDISLVCGNLGQ</sequence>
<feature type="chain" id="PRO_5014837527" evidence="1">
    <location>
        <begin position="21"/>
        <end position="70"/>
    </location>
</feature>
<keyword evidence="1" id="KW-0732">Signal</keyword>
<dbReference type="EMBL" id="GGFK01013335">
    <property type="protein sequence ID" value="MBW46656.1"/>
    <property type="molecule type" value="Transcribed_RNA"/>
</dbReference>
<name>A0A2M4B0T7_9DIPT</name>
<reference evidence="2" key="1">
    <citation type="submission" date="2018-01" db="EMBL/GenBank/DDBJ databases">
        <title>An insight into the sialome of Amazonian anophelines.</title>
        <authorList>
            <person name="Ribeiro J.M."/>
            <person name="Scarpassa V."/>
            <person name="Calvo E."/>
        </authorList>
    </citation>
    <scope>NUCLEOTIDE SEQUENCE</scope>
    <source>
        <tissue evidence="2">Salivary glands</tissue>
    </source>
</reference>
<accession>A0A2M4B0T7</accession>
<protein>
    <submittedName>
        <fullName evidence="2">Putative secreted protein</fullName>
    </submittedName>
</protein>
<feature type="signal peptide" evidence="1">
    <location>
        <begin position="1"/>
        <end position="20"/>
    </location>
</feature>
<organism evidence="2">
    <name type="scientific">Anopheles triannulatus</name>
    <dbReference type="NCBI Taxonomy" id="58253"/>
    <lineage>
        <taxon>Eukaryota</taxon>
        <taxon>Metazoa</taxon>
        <taxon>Ecdysozoa</taxon>
        <taxon>Arthropoda</taxon>
        <taxon>Hexapoda</taxon>
        <taxon>Insecta</taxon>
        <taxon>Pterygota</taxon>
        <taxon>Neoptera</taxon>
        <taxon>Endopterygota</taxon>
        <taxon>Diptera</taxon>
        <taxon>Nematocera</taxon>
        <taxon>Culicoidea</taxon>
        <taxon>Culicidae</taxon>
        <taxon>Anophelinae</taxon>
        <taxon>Anopheles</taxon>
    </lineage>
</organism>
<dbReference type="AlphaFoldDB" id="A0A2M4B0T7"/>
<proteinExistence type="predicted"/>
<evidence type="ECO:0000313" key="2">
    <source>
        <dbReference type="EMBL" id="MBW46656.1"/>
    </source>
</evidence>
<evidence type="ECO:0000256" key="1">
    <source>
        <dbReference type="SAM" id="SignalP"/>
    </source>
</evidence>